<comment type="caution">
    <text evidence="2">The sequence shown here is derived from an EMBL/GenBank/DDBJ whole genome shotgun (WGS) entry which is preliminary data.</text>
</comment>
<reference evidence="2" key="1">
    <citation type="submission" date="2019-07" db="EMBL/GenBank/DDBJ databases">
        <authorList>
            <person name="Palmer J.M."/>
        </authorList>
    </citation>
    <scope>NUCLEOTIDE SEQUENCE</scope>
    <source>
        <strain evidence="2">PC9</strain>
    </source>
</reference>
<feature type="compositionally biased region" description="Basic and acidic residues" evidence="1">
    <location>
        <begin position="338"/>
        <end position="372"/>
    </location>
</feature>
<feature type="region of interest" description="Disordered" evidence="1">
    <location>
        <begin position="202"/>
        <end position="228"/>
    </location>
</feature>
<dbReference type="Proteomes" id="UP000623687">
    <property type="component" value="Unassembled WGS sequence"/>
</dbReference>
<evidence type="ECO:0000313" key="3">
    <source>
        <dbReference type="Proteomes" id="UP000623687"/>
    </source>
</evidence>
<feature type="compositionally biased region" description="Low complexity" evidence="1">
    <location>
        <begin position="789"/>
        <end position="809"/>
    </location>
</feature>
<name>A0A8H6ZPV2_PLEOS</name>
<dbReference type="VEuPathDB" id="FungiDB:PC9H_008977"/>
<dbReference type="RefSeq" id="XP_036629912.1">
    <property type="nucleotide sequence ID" value="XM_036778484.1"/>
</dbReference>
<proteinExistence type="predicted"/>
<feature type="compositionally biased region" description="Polar residues" evidence="1">
    <location>
        <begin position="503"/>
        <end position="512"/>
    </location>
</feature>
<keyword evidence="3" id="KW-1185">Reference proteome</keyword>
<organism evidence="2 3">
    <name type="scientific">Pleurotus ostreatus</name>
    <name type="common">Oyster mushroom</name>
    <name type="synonym">White-rot fungus</name>
    <dbReference type="NCBI Taxonomy" id="5322"/>
    <lineage>
        <taxon>Eukaryota</taxon>
        <taxon>Fungi</taxon>
        <taxon>Dikarya</taxon>
        <taxon>Basidiomycota</taxon>
        <taxon>Agaricomycotina</taxon>
        <taxon>Agaricomycetes</taxon>
        <taxon>Agaricomycetidae</taxon>
        <taxon>Agaricales</taxon>
        <taxon>Pleurotineae</taxon>
        <taxon>Pleurotaceae</taxon>
        <taxon>Pleurotus</taxon>
    </lineage>
</organism>
<feature type="region of interest" description="Disordered" evidence="1">
    <location>
        <begin position="250"/>
        <end position="276"/>
    </location>
</feature>
<feature type="compositionally biased region" description="Low complexity" evidence="1">
    <location>
        <begin position="485"/>
        <end position="502"/>
    </location>
</feature>
<feature type="compositionally biased region" description="Acidic residues" evidence="1">
    <location>
        <begin position="618"/>
        <end position="636"/>
    </location>
</feature>
<feature type="compositionally biased region" description="Acidic residues" evidence="1">
    <location>
        <begin position="325"/>
        <end position="337"/>
    </location>
</feature>
<dbReference type="EMBL" id="JACETU010000006">
    <property type="protein sequence ID" value="KAF7426608.1"/>
    <property type="molecule type" value="Genomic_DNA"/>
</dbReference>
<dbReference type="OrthoDB" id="3270344at2759"/>
<feature type="region of interest" description="Disordered" evidence="1">
    <location>
        <begin position="1"/>
        <end position="46"/>
    </location>
</feature>
<protein>
    <submittedName>
        <fullName evidence="2">Uncharacterized protein</fullName>
    </submittedName>
</protein>
<evidence type="ECO:0000313" key="2">
    <source>
        <dbReference type="EMBL" id="KAF7426608.1"/>
    </source>
</evidence>
<evidence type="ECO:0000256" key="1">
    <source>
        <dbReference type="SAM" id="MobiDB-lite"/>
    </source>
</evidence>
<feature type="compositionally biased region" description="Low complexity" evidence="1">
    <location>
        <begin position="598"/>
        <end position="617"/>
    </location>
</feature>
<gene>
    <name evidence="2" type="ORF">PC9H_008977</name>
</gene>
<accession>A0A8H6ZPV2</accession>
<feature type="compositionally biased region" description="Polar residues" evidence="1">
    <location>
        <begin position="453"/>
        <end position="468"/>
    </location>
</feature>
<feature type="compositionally biased region" description="Low complexity" evidence="1">
    <location>
        <begin position="398"/>
        <end position="431"/>
    </location>
</feature>
<feature type="compositionally biased region" description="Gly residues" evidence="1">
    <location>
        <begin position="646"/>
        <end position="657"/>
    </location>
</feature>
<feature type="compositionally biased region" description="Polar residues" evidence="1">
    <location>
        <begin position="134"/>
        <end position="162"/>
    </location>
</feature>
<feature type="compositionally biased region" description="Acidic residues" evidence="1">
    <location>
        <begin position="663"/>
        <end position="682"/>
    </location>
</feature>
<feature type="region of interest" description="Disordered" evidence="1">
    <location>
        <begin position="306"/>
        <end position="530"/>
    </location>
</feature>
<feature type="compositionally biased region" description="Low complexity" evidence="1">
    <location>
        <begin position="1"/>
        <end position="30"/>
    </location>
</feature>
<feature type="compositionally biased region" description="Basic and acidic residues" evidence="1">
    <location>
        <begin position="250"/>
        <end position="266"/>
    </location>
</feature>
<feature type="compositionally biased region" description="Basic and acidic residues" evidence="1">
    <location>
        <begin position="306"/>
        <end position="324"/>
    </location>
</feature>
<dbReference type="GeneID" id="59378795"/>
<feature type="compositionally biased region" description="Basic and acidic residues" evidence="1">
    <location>
        <begin position="516"/>
        <end position="530"/>
    </location>
</feature>
<feature type="compositionally biased region" description="Polar residues" evidence="1">
    <location>
        <begin position="384"/>
        <end position="397"/>
    </location>
</feature>
<dbReference type="AlphaFoldDB" id="A0A8H6ZPV2"/>
<feature type="region of interest" description="Disordered" evidence="1">
    <location>
        <begin position="134"/>
        <end position="181"/>
    </location>
</feature>
<sequence>MSVHSSHPPPSHTTHNLSSSSYTTLSNHTTHPPPSQPPKHRRAKRTEDERISYLHSDPYIIVFEAHRVLCALCRKWIRLRPNSTYCSIPWDKHRTSCFSKKLTTHLQHLTVNNVSNVPPQTGYPPRLAAHSSLISPLNSNSHTNSSLKSLTGGPTPTATSSKSKVHANENGTIGNGNGMVGTEIHMSRDVVERGRDRHVDLQDDNDNDAAILPGSCPPTAPVSSSHSAPIEKAISRALANLNLRLPLSNEERDGLFSGDGDVRKWGWDGSEGEGEEKGRVGVLCGICGVWVDVGCAFGRANVGKRGEKGVKEKRVKEEEGREEGGMDVEVAEGEEDSKEGKDAKEGAKDAMDVEQDGKGEPEGEREEERELELAVEPRLYPHQPLQSHPSHSTNPAQRPTSSHSSRPSTQQSGFSSFSAAPSTSSSTTTTTRQRRTTLSVNCNEENGDGESPISGNANWGYPTHTSNAHEYAYNPNHPHSHHSSSHLNSQQQHQHQHSNANHTNGTDTTHPSAPSHEFRRRDAEQRASTLRSDELIRKVEPHRVFCNLCEKWVQLKRHSPYCAYPWRQHREKCIARHQRRMEKEAAIANMRARRPRASGRSMGMSMGNDMGMGQELGLDADGDADANGEVDADGDVDTSVPMTNGSQGGRGGTGGGGDRSRDEDEDGEGDADDLDLESEEGVEGGSGDEHGRRRKRRRMSNGLGVGVGANGIARGANGKHVSGHPLGGTRGVGMYGNGNGNGNGSMNGGGGPMMIDELGAEGEDDVDAEGEPYSEDQIVRTYSPLHYAHQQQHQHQQQQQQRQQYNRRQGGQGGQGQGMMRMGSGRGSMGGYSRWGGQPVALADLDSLPGRRNFIFLAIDHLFCTTYENSDDMTISSLLIYLNAAMPPDKHEDFDTPEVVKAVAVFKEKGKVIFEGDTLRLVD</sequence>
<feature type="region of interest" description="Disordered" evidence="1">
    <location>
        <begin position="591"/>
        <end position="729"/>
    </location>
</feature>
<feature type="region of interest" description="Disordered" evidence="1">
    <location>
        <begin position="787"/>
        <end position="830"/>
    </location>
</feature>